<name>A0A9W4K7Z9_9EURO</name>
<dbReference type="Proteomes" id="UP001154252">
    <property type="component" value="Unassembled WGS sequence"/>
</dbReference>
<dbReference type="EMBL" id="CAJVRC010000835">
    <property type="protein sequence ID" value="CAG8886308.1"/>
    <property type="molecule type" value="Genomic_DNA"/>
</dbReference>
<comment type="caution">
    <text evidence="2">The sequence shown here is derived from an EMBL/GenBank/DDBJ whole genome shotgun (WGS) entry which is preliminary data.</text>
</comment>
<dbReference type="AlphaFoldDB" id="A0A9W4K7Z9"/>
<accession>A0A9W4K7Z9</accession>
<feature type="region of interest" description="Disordered" evidence="1">
    <location>
        <begin position="116"/>
        <end position="135"/>
    </location>
</feature>
<dbReference type="OrthoDB" id="4505357at2759"/>
<protein>
    <submittedName>
        <fullName evidence="2">Uncharacterized protein</fullName>
    </submittedName>
</protein>
<reference evidence="2" key="1">
    <citation type="submission" date="2021-07" db="EMBL/GenBank/DDBJ databases">
        <authorList>
            <person name="Branca A.L. A."/>
        </authorList>
    </citation>
    <scope>NUCLEOTIDE SEQUENCE</scope>
</reference>
<organism evidence="2 3">
    <name type="scientific">Penicillium egyptiacum</name>
    <dbReference type="NCBI Taxonomy" id="1303716"/>
    <lineage>
        <taxon>Eukaryota</taxon>
        <taxon>Fungi</taxon>
        <taxon>Dikarya</taxon>
        <taxon>Ascomycota</taxon>
        <taxon>Pezizomycotina</taxon>
        <taxon>Eurotiomycetes</taxon>
        <taxon>Eurotiomycetidae</taxon>
        <taxon>Eurotiales</taxon>
        <taxon>Aspergillaceae</taxon>
        <taxon>Penicillium</taxon>
    </lineage>
</organism>
<proteinExistence type="predicted"/>
<sequence>MNTIQMLGSPNIVYICYDLFLDECDERIRTEISESVTKRPIHQITQKGKVYIMRRDERLDVKVAQRYVHMSTVDKGPRPFFSDLKDPPFYNEHGRRIESWEEGYVPVAAMLREERIRDERRGQEELDDNKRLDKQ</sequence>
<gene>
    <name evidence="2" type="ORF">PEGY_LOCUS824</name>
</gene>
<evidence type="ECO:0000256" key="1">
    <source>
        <dbReference type="SAM" id="MobiDB-lite"/>
    </source>
</evidence>
<evidence type="ECO:0000313" key="2">
    <source>
        <dbReference type="EMBL" id="CAG8886308.1"/>
    </source>
</evidence>
<keyword evidence="3" id="KW-1185">Reference proteome</keyword>
<evidence type="ECO:0000313" key="3">
    <source>
        <dbReference type="Proteomes" id="UP001154252"/>
    </source>
</evidence>